<dbReference type="OrthoDB" id="693375at2759"/>
<feature type="compositionally biased region" description="Basic residues" evidence="1">
    <location>
        <begin position="25"/>
        <end position="35"/>
    </location>
</feature>
<dbReference type="EMBL" id="JACEFO010002137">
    <property type="protein sequence ID" value="KAF8677959.1"/>
    <property type="molecule type" value="Genomic_DNA"/>
</dbReference>
<sequence>MGDDELDGLPMYVEEDPEEAAAEKQKRRQKSRKPPRLRDTPEELAKMEFNQSMSRKFYEYDPKLGANCYTRAWCLEYELTPSPLFPAQYGPMRHTDALLREGHLLIDSLNILSVKIMSSDVGYPISVYGTVLIRDCLDMKCNYIFRRDRDNCQHITSPDDSLTLTGPSRGVVFLGNAFYREIVDSWRSDVELIFALVKNALEGTIEIKILSGPGSFHGKITACTTDVSSDMLLYDSDVHGAISVGDDRVIQLLRRVVSV</sequence>
<dbReference type="InterPro" id="IPR046533">
    <property type="entry name" value="DUF6598"/>
</dbReference>
<dbReference type="AlphaFoldDB" id="A0A835EDU2"/>
<gene>
    <name evidence="3" type="ORF">HU200_046316</name>
</gene>
<reference evidence="3" key="1">
    <citation type="submission" date="2020-07" db="EMBL/GenBank/DDBJ databases">
        <title>Genome sequence and genetic diversity analysis of an under-domesticated orphan crop, white fonio (Digitaria exilis).</title>
        <authorList>
            <person name="Bennetzen J.L."/>
            <person name="Chen S."/>
            <person name="Ma X."/>
            <person name="Wang X."/>
            <person name="Yssel A.E.J."/>
            <person name="Chaluvadi S.R."/>
            <person name="Johnson M."/>
            <person name="Gangashetty P."/>
            <person name="Hamidou F."/>
            <person name="Sanogo M.D."/>
            <person name="Zwaenepoel A."/>
            <person name="Wallace J."/>
            <person name="Van De Peer Y."/>
            <person name="Van Deynze A."/>
        </authorList>
    </citation>
    <scope>NUCLEOTIDE SEQUENCE</scope>
    <source>
        <tissue evidence="3">Leaves</tissue>
    </source>
</reference>
<protein>
    <recommendedName>
        <fullName evidence="2">DUF6598 domain-containing protein</fullName>
    </recommendedName>
</protein>
<feature type="compositionally biased region" description="Acidic residues" evidence="1">
    <location>
        <begin position="1"/>
        <end position="20"/>
    </location>
</feature>
<evidence type="ECO:0000313" key="4">
    <source>
        <dbReference type="Proteomes" id="UP000636709"/>
    </source>
</evidence>
<organism evidence="3 4">
    <name type="scientific">Digitaria exilis</name>
    <dbReference type="NCBI Taxonomy" id="1010633"/>
    <lineage>
        <taxon>Eukaryota</taxon>
        <taxon>Viridiplantae</taxon>
        <taxon>Streptophyta</taxon>
        <taxon>Embryophyta</taxon>
        <taxon>Tracheophyta</taxon>
        <taxon>Spermatophyta</taxon>
        <taxon>Magnoliopsida</taxon>
        <taxon>Liliopsida</taxon>
        <taxon>Poales</taxon>
        <taxon>Poaceae</taxon>
        <taxon>PACMAD clade</taxon>
        <taxon>Panicoideae</taxon>
        <taxon>Panicodae</taxon>
        <taxon>Paniceae</taxon>
        <taxon>Anthephorinae</taxon>
        <taxon>Digitaria</taxon>
    </lineage>
</organism>
<dbReference type="Pfam" id="PF20241">
    <property type="entry name" value="DUF6598"/>
    <property type="match status" value="1"/>
</dbReference>
<keyword evidence="4" id="KW-1185">Reference proteome</keyword>
<evidence type="ECO:0000259" key="2">
    <source>
        <dbReference type="Pfam" id="PF20241"/>
    </source>
</evidence>
<feature type="domain" description="DUF6598" evidence="2">
    <location>
        <begin position="108"/>
        <end position="179"/>
    </location>
</feature>
<proteinExistence type="predicted"/>
<dbReference type="Proteomes" id="UP000636709">
    <property type="component" value="Unassembled WGS sequence"/>
</dbReference>
<name>A0A835EDU2_9POAL</name>
<dbReference type="PANTHER" id="PTHR33065:SF163">
    <property type="entry name" value="OS05G0112700 PROTEIN"/>
    <property type="match status" value="1"/>
</dbReference>
<dbReference type="PANTHER" id="PTHR33065">
    <property type="entry name" value="OS07G0486400 PROTEIN"/>
    <property type="match status" value="1"/>
</dbReference>
<comment type="caution">
    <text evidence="3">The sequence shown here is derived from an EMBL/GenBank/DDBJ whole genome shotgun (WGS) entry which is preliminary data.</text>
</comment>
<evidence type="ECO:0000256" key="1">
    <source>
        <dbReference type="SAM" id="MobiDB-lite"/>
    </source>
</evidence>
<feature type="region of interest" description="Disordered" evidence="1">
    <location>
        <begin position="1"/>
        <end position="40"/>
    </location>
</feature>
<evidence type="ECO:0000313" key="3">
    <source>
        <dbReference type="EMBL" id="KAF8677959.1"/>
    </source>
</evidence>
<accession>A0A835EDU2</accession>